<sequence>MKIRRHYLALRNSYPHISDDAPFEATVGELAEVLDCTHRNMVLLLKRMQEEGWLAWEAKRGRGNRSTLRFQVKKEQMLLAEAQELVDKQELHAALELLHTLEDGDAAKEQFHDWLSSQFGFRTEVQGATRSDILRFPLPQTIHTLDPARIHFTGESHLVSQLFDSLVRMDAKGRSVEPHLAHAWDVDASRTAWTFYLRKGVLFHHGHQMVAEDVRYSLERLRRLAPKGLYSWAYAGIADMQVVDDYTIRIRLAARNEAFLAFLSTNRAAIVPQELCETVGEAFGRNPVGTGPFRLAGNEHGVWQLEVFPAYFQGRGFLDRVEVWAMPENSAAAREAHLPTFQVMHNVRISSSAERWQQVRQSGMTCKFITVNELKEGVMRNERIRAALNAAINRLRLLELLSGDVIEMGDSFWPEMMASGPNSPAPSPIDIEPEAIERELEAAGYRGEALILATIPQYETDARFIQQLCASVGIRITTKLIPAEQFKGEARMSADLLLFAIMLDEHRELRLIDLYKSLQQHLSPDMQHWLETSLTAILAEPDPALRTASFQAIEDQLKSRSSLLFLYRKHLKTAFHPNVRGIALESLSWVRFRDLWFV</sequence>
<accession>A0A7W5FRP7</accession>
<dbReference type="Pfam" id="PF12793">
    <property type="entry name" value="SgrR_N"/>
    <property type="match status" value="1"/>
</dbReference>
<dbReference type="Gene3D" id="3.10.105.10">
    <property type="entry name" value="Dipeptide-binding Protein, Domain 3"/>
    <property type="match status" value="1"/>
</dbReference>
<evidence type="ECO:0000259" key="3">
    <source>
        <dbReference type="Pfam" id="PF12793"/>
    </source>
</evidence>
<dbReference type="EMBL" id="JACHXK010000036">
    <property type="protein sequence ID" value="MBB3114583.1"/>
    <property type="molecule type" value="Genomic_DNA"/>
</dbReference>
<dbReference type="GO" id="GO:0015833">
    <property type="term" value="P:peptide transport"/>
    <property type="evidence" value="ECO:0007669"/>
    <property type="project" value="TreeGrafter"/>
</dbReference>
<dbReference type="GO" id="GO:1904680">
    <property type="term" value="F:peptide transmembrane transporter activity"/>
    <property type="evidence" value="ECO:0007669"/>
    <property type="project" value="TreeGrafter"/>
</dbReference>
<dbReference type="AlphaFoldDB" id="A0A7W5FRP7"/>
<organism evidence="4 5">
    <name type="scientific">Paenibacillus phyllosphaerae</name>
    <dbReference type="NCBI Taxonomy" id="274593"/>
    <lineage>
        <taxon>Bacteria</taxon>
        <taxon>Bacillati</taxon>
        <taxon>Bacillota</taxon>
        <taxon>Bacilli</taxon>
        <taxon>Bacillales</taxon>
        <taxon>Paenibacillaceae</taxon>
        <taxon>Paenibacillus</taxon>
    </lineage>
</organism>
<comment type="caution">
    <text evidence="4">The sequence shown here is derived from an EMBL/GenBank/DDBJ whole genome shotgun (WGS) entry which is preliminary data.</text>
</comment>
<keyword evidence="5" id="KW-1185">Reference proteome</keyword>
<dbReference type="InterPro" id="IPR025370">
    <property type="entry name" value="SgrR_HTH_N"/>
</dbReference>
<evidence type="ECO:0000313" key="5">
    <source>
        <dbReference type="Proteomes" id="UP000570361"/>
    </source>
</evidence>
<feature type="domain" description="Solute-binding protein family 5" evidence="2">
    <location>
        <begin position="176"/>
        <end position="489"/>
    </location>
</feature>
<dbReference type="PANTHER" id="PTHR30290:SF72">
    <property type="entry name" value="HTH-TYPE TRANSCRIPTIONAL REGULATOR SGRR"/>
    <property type="match status" value="1"/>
</dbReference>
<dbReference type="InterPro" id="IPR000914">
    <property type="entry name" value="SBP_5_dom"/>
</dbReference>
<dbReference type="InterPro" id="IPR036390">
    <property type="entry name" value="WH_DNA-bd_sf"/>
</dbReference>
<dbReference type="PANTHER" id="PTHR30290">
    <property type="entry name" value="PERIPLASMIC BINDING COMPONENT OF ABC TRANSPORTER"/>
    <property type="match status" value="1"/>
</dbReference>
<dbReference type="Proteomes" id="UP000570361">
    <property type="component" value="Unassembled WGS sequence"/>
</dbReference>
<evidence type="ECO:0000259" key="2">
    <source>
        <dbReference type="Pfam" id="PF00496"/>
    </source>
</evidence>
<gene>
    <name evidence="4" type="ORF">FHS18_006705</name>
</gene>
<feature type="domain" description="Transcriptional regulator SgrR N-terminal HTH" evidence="3">
    <location>
        <begin position="6"/>
        <end position="105"/>
    </location>
</feature>
<dbReference type="GO" id="GO:0003677">
    <property type="term" value="F:DNA binding"/>
    <property type="evidence" value="ECO:0007669"/>
    <property type="project" value="UniProtKB-KW"/>
</dbReference>
<dbReference type="RefSeq" id="WP_183604615.1">
    <property type="nucleotide sequence ID" value="NZ_JACHXK010000036.1"/>
</dbReference>
<evidence type="ECO:0000256" key="1">
    <source>
        <dbReference type="ARBA" id="ARBA00023125"/>
    </source>
</evidence>
<reference evidence="4 5" key="1">
    <citation type="submission" date="2020-08" db="EMBL/GenBank/DDBJ databases">
        <title>Genomic Encyclopedia of Type Strains, Phase III (KMG-III): the genomes of soil and plant-associated and newly described type strains.</title>
        <authorList>
            <person name="Whitman W."/>
        </authorList>
    </citation>
    <scope>NUCLEOTIDE SEQUENCE [LARGE SCALE GENOMIC DNA]</scope>
    <source>
        <strain evidence="4 5">CECT 5862</strain>
    </source>
</reference>
<dbReference type="SUPFAM" id="SSF46785">
    <property type="entry name" value="Winged helix' DNA-binding domain"/>
    <property type="match status" value="1"/>
</dbReference>
<keyword evidence="1 4" id="KW-0238">DNA-binding</keyword>
<dbReference type="SUPFAM" id="SSF53850">
    <property type="entry name" value="Periplasmic binding protein-like II"/>
    <property type="match status" value="1"/>
</dbReference>
<protein>
    <submittedName>
        <fullName evidence="4">MarR-like DNA-binding transcriptional regulator SgrR of sgrS sRNA</fullName>
    </submittedName>
</protein>
<dbReference type="InterPro" id="IPR039424">
    <property type="entry name" value="SBP_5"/>
</dbReference>
<dbReference type="Pfam" id="PF00496">
    <property type="entry name" value="SBP_bac_5"/>
    <property type="match status" value="1"/>
</dbReference>
<proteinExistence type="predicted"/>
<dbReference type="Gene3D" id="3.40.190.10">
    <property type="entry name" value="Periplasmic binding protein-like II"/>
    <property type="match status" value="1"/>
</dbReference>
<name>A0A7W5FRP7_9BACL</name>
<evidence type="ECO:0000313" key="4">
    <source>
        <dbReference type="EMBL" id="MBB3114583.1"/>
    </source>
</evidence>